<keyword evidence="4" id="KW-0812">Transmembrane</keyword>
<dbReference type="GO" id="GO:0030983">
    <property type="term" value="F:mismatched DNA binding"/>
    <property type="evidence" value="ECO:0007669"/>
    <property type="project" value="InterPro"/>
</dbReference>
<dbReference type="Gene3D" id="3.40.50.300">
    <property type="entry name" value="P-loop containing nucleotide triphosphate hydrolases"/>
    <property type="match status" value="1"/>
</dbReference>
<evidence type="ECO:0000313" key="6">
    <source>
        <dbReference type="EMBL" id="QHS99059.1"/>
    </source>
</evidence>
<organism evidence="6">
    <name type="scientific">viral metagenome</name>
    <dbReference type="NCBI Taxonomy" id="1070528"/>
    <lineage>
        <taxon>unclassified sequences</taxon>
        <taxon>metagenomes</taxon>
        <taxon>organismal metagenomes</taxon>
    </lineage>
</organism>
<accession>A0A6C0C5K2</accession>
<dbReference type="InterPro" id="IPR027417">
    <property type="entry name" value="P-loop_NTPase"/>
</dbReference>
<dbReference type="Pfam" id="PF00488">
    <property type="entry name" value="MutS_V"/>
    <property type="match status" value="1"/>
</dbReference>
<evidence type="ECO:0000256" key="4">
    <source>
        <dbReference type="SAM" id="Phobius"/>
    </source>
</evidence>
<feature type="domain" description="DNA mismatch repair proteins mutS family" evidence="5">
    <location>
        <begin position="381"/>
        <end position="571"/>
    </location>
</feature>
<dbReference type="AlphaFoldDB" id="A0A6C0C5K2"/>
<dbReference type="GO" id="GO:0140664">
    <property type="term" value="F:ATP-dependent DNA damage sensor activity"/>
    <property type="evidence" value="ECO:0007669"/>
    <property type="project" value="InterPro"/>
</dbReference>
<dbReference type="GO" id="GO:0006298">
    <property type="term" value="P:mismatch repair"/>
    <property type="evidence" value="ECO:0007669"/>
    <property type="project" value="InterPro"/>
</dbReference>
<evidence type="ECO:0000256" key="1">
    <source>
        <dbReference type="ARBA" id="ARBA00022741"/>
    </source>
</evidence>
<dbReference type="PANTHER" id="PTHR11361:SF99">
    <property type="entry name" value="DNA MISMATCH REPAIR PROTEIN"/>
    <property type="match status" value="1"/>
</dbReference>
<keyword evidence="3" id="KW-0238">DNA-binding</keyword>
<dbReference type="GO" id="GO:0005829">
    <property type="term" value="C:cytosol"/>
    <property type="evidence" value="ECO:0007669"/>
    <property type="project" value="TreeGrafter"/>
</dbReference>
<evidence type="ECO:0000259" key="5">
    <source>
        <dbReference type="SMART" id="SM00534"/>
    </source>
</evidence>
<keyword evidence="1" id="KW-0547">Nucleotide-binding</keyword>
<sequence>MLIKEINNNFLLPIEFDNQKKEIFDNLYTDLELLKQSDEKKTVYEKVFQPSSKIGHNMLEKWSKYYTTNTEFLKDSQKLYSSVDKSKLASNDDVVSTCWQNWINIKSMDNFIEKFQYIEWEQLEFLNKSEIFLGVLTFYQTISPLLSLLAPFILLLIPFLILKVLKKPISVEEYVKVLMQQLDKHSMGQLFTRFDALSWGQRVYLIMCCGMYVYQIYQNGLSCYHFYLNTNQINQTFKSIQSYLEHTTNQMKNYLLLIDPLKSYTAYKEYITNKLEQVEKLSLIINSIPLTTLNPQKFASMGKIMKEFYILQTDPEIQKLLLFTFGFHGYTESIQGVGNNIKNSHINKIKIKKSKNVKLYIKDAYHPCISDNIVTNSIDMSNNKIITGPNAAGKTTLLKTTAINVLLSQQIGYGFHKGGYITPFHSIHCYLNIPDTNARDSLFQAEARRCGDILKYIDEHKDEKHFCIFDELYSGTNPYEAVATAYSYLNYISSNPNIRFLLTTHYIRLCKLFKNHKKVQNYNMEAVIEDYVPKYSYKIKKGISKIKGGILVLKQLDYPIKILEEANMILTKL</sequence>
<feature type="transmembrane region" description="Helical" evidence="4">
    <location>
        <begin position="145"/>
        <end position="165"/>
    </location>
</feature>
<keyword evidence="2" id="KW-0067">ATP-binding</keyword>
<dbReference type="PANTHER" id="PTHR11361">
    <property type="entry name" value="DNA MISMATCH REPAIR PROTEIN MUTS FAMILY MEMBER"/>
    <property type="match status" value="1"/>
</dbReference>
<dbReference type="InterPro" id="IPR045076">
    <property type="entry name" value="MutS"/>
</dbReference>
<dbReference type="SMART" id="SM00534">
    <property type="entry name" value="MUTSac"/>
    <property type="match status" value="1"/>
</dbReference>
<evidence type="ECO:0000256" key="3">
    <source>
        <dbReference type="ARBA" id="ARBA00023125"/>
    </source>
</evidence>
<keyword evidence="4" id="KW-1133">Transmembrane helix</keyword>
<dbReference type="SUPFAM" id="SSF52540">
    <property type="entry name" value="P-loop containing nucleoside triphosphate hydrolases"/>
    <property type="match status" value="1"/>
</dbReference>
<evidence type="ECO:0000256" key="2">
    <source>
        <dbReference type="ARBA" id="ARBA00022840"/>
    </source>
</evidence>
<protein>
    <recommendedName>
        <fullName evidence="5">DNA mismatch repair proteins mutS family domain-containing protein</fullName>
    </recommendedName>
</protein>
<reference evidence="6" key="1">
    <citation type="journal article" date="2020" name="Nature">
        <title>Giant virus diversity and host interactions through global metagenomics.</title>
        <authorList>
            <person name="Schulz F."/>
            <person name="Roux S."/>
            <person name="Paez-Espino D."/>
            <person name="Jungbluth S."/>
            <person name="Walsh D.A."/>
            <person name="Denef V.J."/>
            <person name="McMahon K.D."/>
            <person name="Konstantinidis K.T."/>
            <person name="Eloe-Fadrosh E.A."/>
            <person name="Kyrpides N.C."/>
            <person name="Woyke T."/>
        </authorList>
    </citation>
    <scope>NUCLEOTIDE SEQUENCE</scope>
    <source>
        <strain evidence="6">GVMAG-M-3300020185-33</strain>
    </source>
</reference>
<dbReference type="EMBL" id="MN739334">
    <property type="protein sequence ID" value="QHS99059.1"/>
    <property type="molecule type" value="Genomic_DNA"/>
</dbReference>
<dbReference type="InterPro" id="IPR000432">
    <property type="entry name" value="DNA_mismatch_repair_MutS_C"/>
</dbReference>
<dbReference type="GO" id="GO:0005524">
    <property type="term" value="F:ATP binding"/>
    <property type="evidence" value="ECO:0007669"/>
    <property type="project" value="UniProtKB-KW"/>
</dbReference>
<keyword evidence="4" id="KW-0472">Membrane</keyword>
<proteinExistence type="predicted"/>
<name>A0A6C0C5K2_9ZZZZ</name>